<dbReference type="EMBL" id="JACEIK010009325">
    <property type="protein sequence ID" value="MCE3052225.1"/>
    <property type="molecule type" value="Genomic_DNA"/>
</dbReference>
<proteinExistence type="predicted"/>
<keyword evidence="3" id="KW-1185">Reference proteome</keyword>
<name>A0ABS8WRW2_DATST</name>
<gene>
    <name evidence="2" type="ORF">HAX54_051923</name>
</gene>
<comment type="caution">
    <text evidence="2">The sequence shown here is derived from an EMBL/GenBank/DDBJ whole genome shotgun (WGS) entry which is preliminary data.</text>
</comment>
<sequence>MKATWGETSGDESKGEDGDNENLALMAKSDTNSYSDSSEAEMRGNNKKWYLDSGCSKNMTGLKPNLLSISQLYDRGNTVFFSSLDCKVVNNKFGEIVLTGK</sequence>
<organism evidence="2 3">
    <name type="scientific">Datura stramonium</name>
    <name type="common">Jimsonweed</name>
    <name type="synonym">Common thornapple</name>
    <dbReference type="NCBI Taxonomy" id="4076"/>
    <lineage>
        <taxon>Eukaryota</taxon>
        <taxon>Viridiplantae</taxon>
        <taxon>Streptophyta</taxon>
        <taxon>Embryophyta</taxon>
        <taxon>Tracheophyta</taxon>
        <taxon>Spermatophyta</taxon>
        <taxon>Magnoliopsida</taxon>
        <taxon>eudicotyledons</taxon>
        <taxon>Gunneridae</taxon>
        <taxon>Pentapetalae</taxon>
        <taxon>asterids</taxon>
        <taxon>lamiids</taxon>
        <taxon>Solanales</taxon>
        <taxon>Solanaceae</taxon>
        <taxon>Solanoideae</taxon>
        <taxon>Datureae</taxon>
        <taxon>Datura</taxon>
    </lineage>
</organism>
<evidence type="ECO:0000256" key="1">
    <source>
        <dbReference type="SAM" id="MobiDB-lite"/>
    </source>
</evidence>
<accession>A0ABS8WRW2</accession>
<evidence type="ECO:0000313" key="2">
    <source>
        <dbReference type="EMBL" id="MCE3052225.1"/>
    </source>
</evidence>
<dbReference type="Proteomes" id="UP000823775">
    <property type="component" value="Unassembled WGS sequence"/>
</dbReference>
<feature type="region of interest" description="Disordered" evidence="1">
    <location>
        <begin position="1"/>
        <end position="43"/>
    </location>
</feature>
<protein>
    <recommendedName>
        <fullName evidence="4">Gag-pol polyprotein</fullName>
    </recommendedName>
</protein>
<evidence type="ECO:0000313" key="3">
    <source>
        <dbReference type="Proteomes" id="UP000823775"/>
    </source>
</evidence>
<evidence type="ECO:0008006" key="4">
    <source>
        <dbReference type="Google" id="ProtNLM"/>
    </source>
</evidence>
<reference evidence="2 3" key="1">
    <citation type="journal article" date="2021" name="BMC Genomics">
        <title>Datura genome reveals duplications of psychoactive alkaloid biosynthetic genes and high mutation rate following tissue culture.</title>
        <authorList>
            <person name="Rajewski A."/>
            <person name="Carter-House D."/>
            <person name="Stajich J."/>
            <person name="Litt A."/>
        </authorList>
    </citation>
    <scope>NUCLEOTIDE SEQUENCE [LARGE SCALE GENOMIC DNA]</scope>
    <source>
        <strain evidence="2">AR-01</strain>
    </source>
</reference>